<evidence type="ECO:0000256" key="5">
    <source>
        <dbReference type="ARBA" id="ARBA00022679"/>
    </source>
</evidence>
<feature type="binding site" evidence="7">
    <location>
        <position position="308"/>
    </location>
    <ligand>
        <name>carbamoyl phosphate</name>
        <dbReference type="ChEBI" id="CHEBI:58228"/>
    </ligand>
</feature>
<dbReference type="NCBIfam" id="NF001986">
    <property type="entry name" value="PRK00779.1"/>
    <property type="match status" value="1"/>
</dbReference>
<dbReference type="SUPFAM" id="SSF53671">
    <property type="entry name" value="Aspartate/ornithine carbamoyltransferase"/>
    <property type="match status" value="1"/>
</dbReference>
<feature type="binding site" evidence="7">
    <location>
        <begin position="70"/>
        <end position="73"/>
    </location>
    <ligand>
        <name>carbamoyl phosphate</name>
        <dbReference type="ChEBI" id="CHEBI:58228"/>
    </ligand>
</feature>
<dbReference type="AlphaFoldDB" id="A0A2R8BN12"/>
<reference evidence="10 11" key="1">
    <citation type="submission" date="2018-03" db="EMBL/GenBank/DDBJ databases">
        <authorList>
            <person name="Keele B.F."/>
        </authorList>
    </citation>
    <scope>NUCLEOTIDE SEQUENCE [LARGE SCALE GENOMIC DNA]</scope>
    <source>
        <strain evidence="10 11">CECT 8626</strain>
    </source>
</reference>
<feature type="binding site" evidence="7">
    <location>
        <position position="239"/>
    </location>
    <ligand>
        <name>L-ornithine</name>
        <dbReference type="ChEBI" id="CHEBI:46911"/>
    </ligand>
</feature>
<dbReference type="PANTHER" id="PTHR45753:SF3">
    <property type="entry name" value="ORNITHINE TRANSCARBAMYLASE, MITOCHONDRIAL"/>
    <property type="match status" value="1"/>
</dbReference>
<organism evidence="10 11">
    <name type="scientific">Albidovulum aquaemixtae</name>
    <dbReference type="NCBI Taxonomy" id="1542388"/>
    <lineage>
        <taxon>Bacteria</taxon>
        <taxon>Pseudomonadati</taxon>
        <taxon>Pseudomonadota</taxon>
        <taxon>Alphaproteobacteria</taxon>
        <taxon>Rhodobacterales</taxon>
        <taxon>Paracoccaceae</taxon>
        <taxon>Albidovulum</taxon>
    </lineage>
</organism>
<dbReference type="GO" id="GO:0016597">
    <property type="term" value="F:amino acid binding"/>
    <property type="evidence" value="ECO:0007669"/>
    <property type="project" value="InterPro"/>
</dbReference>
<dbReference type="PANTHER" id="PTHR45753">
    <property type="entry name" value="ORNITHINE CARBAMOYLTRANSFERASE, MITOCHONDRIAL"/>
    <property type="match status" value="1"/>
</dbReference>
<gene>
    <name evidence="10" type="primary">argF</name>
    <name evidence="10" type="ORF">DEA8626_03795</name>
</gene>
<accession>A0A2R8BN12</accession>
<feature type="domain" description="Aspartate/ornithine carbamoyltransferase carbamoyl-P binding" evidence="9">
    <location>
        <begin position="17"/>
        <end position="161"/>
    </location>
</feature>
<keyword evidence="7" id="KW-0963">Cytoplasm</keyword>
<dbReference type="HAMAP" id="MF_01109">
    <property type="entry name" value="OTCase"/>
    <property type="match status" value="1"/>
</dbReference>
<dbReference type="PRINTS" id="PR00100">
    <property type="entry name" value="AOTCASE"/>
</dbReference>
<comment type="subcellular location">
    <subcellularLocation>
        <location evidence="7">Cytoplasm</location>
    </subcellularLocation>
</comment>
<feature type="binding site" evidence="7">
    <location>
        <position position="121"/>
    </location>
    <ligand>
        <name>carbamoyl phosphate</name>
        <dbReference type="ChEBI" id="CHEBI:58228"/>
    </ligand>
</feature>
<dbReference type="InterPro" id="IPR006130">
    <property type="entry name" value="Asp/Orn_carbamoylTrfase"/>
</dbReference>
<dbReference type="PRINTS" id="PR00102">
    <property type="entry name" value="OTCASE"/>
</dbReference>
<feature type="binding site" evidence="7">
    <location>
        <begin position="280"/>
        <end position="281"/>
    </location>
    <ligand>
        <name>carbamoyl phosphate</name>
        <dbReference type="ChEBI" id="CHEBI:58228"/>
    </ligand>
</feature>
<feature type="binding site" evidence="7">
    <location>
        <begin position="243"/>
        <end position="244"/>
    </location>
    <ligand>
        <name>L-ornithine</name>
        <dbReference type="ChEBI" id="CHEBI:46911"/>
    </ligand>
</feature>
<evidence type="ECO:0000313" key="10">
    <source>
        <dbReference type="EMBL" id="SPH24758.1"/>
    </source>
</evidence>
<evidence type="ECO:0000259" key="8">
    <source>
        <dbReference type="Pfam" id="PF00185"/>
    </source>
</evidence>
<dbReference type="EMBL" id="OMOQ01000004">
    <property type="protein sequence ID" value="SPH24758.1"/>
    <property type="molecule type" value="Genomic_DNA"/>
</dbReference>
<dbReference type="NCBIfam" id="TIGR00658">
    <property type="entry name" value="orni_carb_tr"/>
    <property type="match status" value="1"/>
</dbReference>
<feature type="binding site" evidence="7">
    <location>
        <position position="179"/>
    </location>
    <ligand>
        <name>L-ornithine</name>
        <dbReference type="ChEBI" id="CHEBI:46911"/>
    </ligand>
</feature>
<comment type="pathway">
    <text evidence="2">Amino-acid biosynthesis; L-arginine biosynthesis; L-arginine from L-ornithine and carbamoyl phosphate: step 1/3.</text>
</comment>
<evidence type="ECO:0000259" key="9">
    <source>
        <dbReference type="Pfam" id="PF02729"/>
    </source>
</evidence>
<dbReference type="EC" id="2.1.3.3" evidence="4 7"/>
<evidence type="ECO:0000256" key="1">
    <source>
        <dbReference type="ARBA" id="ARBA00003822"/>
    </source>
</evidence>
<feature type="binding site" evidence="7">
    <location>
        <begin position="148"/>
        <end position="151"/>
    </location>
    <ligand>
        <name>carbamoyl phosphate</name>
        <dbReference type="ChEBI" id="CHEBI:58228"/>
    </ligand>
</feature>
<evidence type="ECO:0000256" key="7">
    <source>
        <dbReference type="HAMAP-Rule" id="MF_01109"/>
    </source>
</evidence>
<evidence type="ECO:0000256" key="3">
    <source>
        <dbReference type="ARBA" id="ARBA00007805"/>
    </source>
</evidence>
<comment type="similarity">
    <text evidence="3 7">Belongs to the aspartate/ornithine carbamoyltransferase superfamily. OTCase family.</text>
</comment>
<dbReference type="InterPro" id="IPR006131">
    <property type="entry name" value="Asp_carbamoyltransf_Asp/Orn-bd"/>
</dbReference>
<dbReference type="GO" id="GO:0042450">
    <property type="term" value="P:L-arginine biosynthetic process via ornithine"/>
    <property type="evidence" value="ECO:0007669"/>
    <property type="project" value="UniProtKB-UniRule"/>
</dbReference>
<comment type="catalytic activity">
    <reaction evidence="6 7">
        <text>carbamoyl phosphate + L-ornithine = L-citrulline + phosphate + H(+)</text>
        <dbReference type="Rhea" id="RHEA:19513"/>
        <dbReference type="ChEBI" id="CHEBI:15378"/>
        <dbReference type="ChEBI" id="CHEBI:43474"/>
        <dbReference type="ChEBI" id="CHEBI:46911"/>
        <dbReference type="ChEBI" id="CHEBI:57743"/>
        <dbReference type="ChEBI" id="CHEBI:58228"/>
        <dbReference type="EC" id="2.1.3.3"/>
    </reaction>
</comment>
<dbReference type="InterPro" id="IPR002292">
    <property type="entry name" value="Orn/put_carbamltrans"/>
</dbReference>
<dbReference type="Pfam" id="PF00185">
    <property type="entry name" value="OTCace"/>
    <property type="match status" value="1"/>
</dbReference>
<dbReference type="GO" id="GO:0004585">
    <property type="term" value="F:ornithine carbamoyltransferase activity"/>
    <property type="evidence" value="ECO:0007669"/>
    <property type="project" value="UniProtKB-UniRule"/>
</dbReference>
<keyword evidence="11" id="KW-1185">Reference proteome</keyword>
<feature type="domain" description="Aspartate/ornithine carbamoyltransferase Asp/Orn-binding" evidence="8">
    <location>
        <begin position="168"/>
        <end position="318"/>
    </location>
</feature>
<dbReference type="InterPro" id="IPR024904">
    <property type="entry name" value="OTCase_ArgI"/>
</dbReference>
<evidence type="ECO:0000256" key="4">
    <source>
        <dbReference type="ARBA" id="ARBA00013007"/>
    </source>
</evidence>
<evidence type="ECO:0000313" key="11">
    <source>
        <dbReference type="Proteomes" id="UP000244924"/>
    </source>
</evidence>
<evidence type="ECO:0000256" key="2">
    <source>
        <dbReference type="ARBA" id="ARBA00004975"/>
    </source>
</evidence>
<sequence length="322" mass="35902">MAGAPRLVRKRDNAMNHFLDIHKTGPSELRAMIDQARAMKDARNNRPKGMADDETPLSGRMIALIFEKPSTRTRVSFDVGARQMGAETMVLSGKEMQLGHGESIADTARVLSRYVDLIMLRTFEEDTLLEMAEHATVPVINGLTDNSHPCQIMADIVTYEEHRGDIGGRKFVWSGDGNNVCSSWLHAAGQFGFDLTFTGPETLDPNPKAVEFARTKGRKIEITRDPLAAARDADAIVTDTWVSMHDPESARERRHNQLRPYQVNAAMMSEGKPDALFMHCLPAHRDEEATSEVMDGPQSVIFDESENRLHAQKAILRYCLGV</sequence>
<name>A0A2R8BN12_9RHOB</name>
<dbReference type="PROSITE" id="PS00097">
    <property type="entry name" value="CARBAMOYLTRANSFERASE"/>
    <property type="match status" value="1"/>
</dbReference>
<dbReference type="FunFam" id="3.40.50.1370:FF:000008">
    <property type="entry name" value="Ornithine carbamoyltransferase"/>
    <property type="match status" value="1"/>
</dbReference>
<dbReference type="GO" id="GO:0019240">
    <property type="term" value="P:citrulline biosynthetic process"/>
    <property type="evidence" value="ECO:0007669"/>
    <property type="project" value="TreeGrafter"/>
</dbReference>
<dbReference type="Proteomes" id="UP000244924">
    <property type="component" value="Unassembled WGS sequence"/>
</dbReference>
<dbReference type="InterPro" id="IPR006132">
    <property type="entry name" value="Asp/Orn_carbamoyltranf_P-bd"/>
</dbReference>
<protein>
    <recommendedName>
        <fullName evidence="4 7">Ornithine carbamoyltransferase</fullName>
        <shortName evidence="7">OTCase</shortName>
        <ecNumber evidence="4 7">2.1.3.3</ecNumber>
    </recommendedName>
</protein>
<dbReference type="InterPro" id="IPR036901">
    <property type="entry name" value="Asp/Orn_carbamoylTrfase_sf"/>
</dbReference>
<evidence type="ECO:0000256" key="6">
    <source>
        <dbReference type="ARBA" id="ARBA00048772"/>
    </source>
</evidence>
<dbReference type="Gene3D" id="3.40.50.1370">
    <property type="entry name" value="Aspartate/ornithine carbamoyltransferase"/>
    <property type="match status" value="2"/>
</dbReference>
<proteinExistence type="inferred from homology"/>
<dbReference type="Pfam" id="PF02729">
    <property type="entry name" value="OTCace_N"/>
    <property type="match status" value="1"/>
</dbReference>
<keyword evidence="5 7" id="KW-0808">Transferase</keyword>
<dbReference type="GO" id="GO:0005737">
    <property type="term" value="C:cytoplasm"/>
    <property type="evidence" value="ECO:0007669"/>
    <property type="project" value="UniProtKB-SubCell"/>
</dbReference>
<comment type="function">
    <text evidence="1">Reversibly catalyzes the transfer of the carbamoyl group from carbamoyl phosphate (CP) to the N(epsilon) atom of ornithine (ORN) to produce L-citrulline.</text>
</comment>
<feature type="binding site" evidence="7">
    <location>
        <position position="97"/>
    </location>
    <ligand>
        <name>carbamoyl phosphate</name>
        <dbReference type="ChEBI" id="CHEBI:58228"/>
    </ligand>
</feature>